<dbReference type="InterPro" id="IPR016155">
    <property type="entry name" value="Mopterin_synth/thiamin_S_b"/>
</dbReference>
<dbReference type="CDD" id="cd17040">
    <property type="entry name" value="Ubl_MoaD_like"/>
    <property type="match status" value="1"/>
</dbReference>
<organism evidence="2">
    <name type="scientific">Candidatus Kentrum sp. TC</name>
    <dbReference type="NCBI Taxonomy" id="2126339"/>
    <lineage>
        <taxon>Bacteria</taxon>
        <taxon>Pseudomonadati</taxon>
        <taxon>Pseudomonadota</taxon>
        <taxon>Gammaproteobacteria</taxon>
        <taxon>Candidatus Kentrum</taxon>
    </lineage>
</organism>
<dbReference type="SUPFAM" id="SSF54285">
    <property type="entry name" value="MoaD/ThiS"/>
    <property type="match status" value="1"/>
</dbReference>
<dbReference type="AlphaFoldDB" id="A0A450YR50"/>
<proteinExistence type="predicted"/>
<gene>
    <name evidence="3" type="ORF">BECKTC1821D_GA0114238_102913</name>
    <name evidence="2" type="ORF">BECKTC1821E_GA0114239_103021</name>
    <name evidence="4" type="ORF">BECKTC1821F_GA0114240_102713</name>
</gene>
<evidence type="ECO:0000313" key="2">
    <source>
        <dbReference type="EMBL" id="VFK44003.1"/>
    </source>
</evidence>
<dbReference type="Gene3D" id="3.10.20.30">
    <property type="match status" value="1"/>
</dbReference>
<evidence type="ECO:0000259" key="1">
    <source>
        <dbReference type="Pfam" id="PF14451"/>
    </source>
</evidence>
<evidence type="ECO:0000313" key="4">
    <source>
        <dbReference type="EMBL" id="VFK58844.1"/>
    </source>
</evidence>
<dbReference type="InterPro" id="IPR027798">
    <property type="entry name" value="Ub_Mut7C"/>
</dbReference>
<accession>A0A450YR50</accession>
<dbReference type="InterPro" id="IPR012675">
    <property type="entry name" value="Beta-grasp_dom_sf"/>
</dbReference>
<dbReference type="Pfam" id="PF14451">
    <property type="entry name" value="Ub-Mut7C"/>
    <property type="match status" value="1"/>
</dbReference>
<evidence type="ECO:0000313" key="3">
    <source>
        <dbReference type="EMBL" id="VFK46240.1"/>
    </source>
</evidence>
<protein>
    <submittedName>
        <fullName evidence="2">Mut7-C ubiquitin</fullName>
    </submittedName>
</protein>
<dbReference type="EMBL" id="CAADFT010000030">
    <property type="protein sequence ID" value="VFK44003.1"/>
    <property type="molecule type" value="Genomic_DNA"/>
</dbReference>
<reference evidence="2" key="1">
    <citation type="submission" date="2019-02" db="EMBL/GenBank/DDBJ databases">
        <authorList>
            <person name="Gruber-Vodicka R. H."/>
            <person name="Seah K. B. B."/>
        </authorList>
    </citation>
    <scope>NUCLEOTIDE SEQUENCE</scope>
    <source>
        <strain evidence="3">BECK_BZ123</strain>
        <strain evidence="2">BECK_BZ125</strain>
        <strain evidence="4">BECK_BZ126</strain>
    </source>
</reference>
<feature type="domain" description="Ubiquitin Mut7-C" evidence="1">
    <location>
        <begin position="2"/>
        <end position="78"/>
    </location>
</feature>
<sequence>MKITLKLFASLDRYLPPGAERNAVEIETPEGSSIAEIIERIGLPRDSVKLVFVDGVHQWLHELHRRPLEPGETLAIWPPVAGG</sequence>
<name>A0A450YR50_9GAMM</name>
<dbReference type="EMBL" id="CAADFW010000027">
    <property type="protein sequence ID" value="VFK58844.1"/>
    <property type="molecule type" value="Genomic_DNA"/>
</dbReference>
<dbReference type="EMBL" id="CAADFS010000029">
    <property type="protein sequence ID" value="VFK46240.1"/>
    <property type="molecule type" value="Genomic_DNA"/>
</dbReference>